<evidence type="ECO:0000313" key="4">
    <source>
        <dbReference type="Proteomes" id="UP000461730"/>
    </source>
</evidence>
<evidence type="ECO:0000256" key="1">
    <source>
        <dbReference type="ARBA" id="ARBA00022679"/>
    </source>
</evidence>
<dbReference type="PANTHER" id="PTHR13947:SF37">
    <property type="entry name" value="LD18367P"/>
    <property type="match status" value="1"/>
</dbReference>
<keyword evidence="4" id="KW-1185">Reference proteome</keyword>
<feature type="domain" description="N-acetyltransferase" evidence="2">
    <location>
        <begin position="10"/>
        <end position="165"/>
    </location>
</feature>
<dbReference type="PANTHER" id="PTHR13947">
    <property type="entry name" value="GNAT FAMILY N-ACETYLTRANSFERASE"/>
    <property type="match status" value="1"/>
</dbReference>
<keyword evidence="1 3" id="KW-0808">Transferase</keyword>
<proteinExistence type="predicted"/>
<dbReference type="EMBL" id="WRXN01000005">
    <property type="protein sequence ID" value="MVT09317.1"/>
    <property type="molecule type" value="Genomic_DNA"/>
</dbReference>
<sequence length="166" mass="19077">MSSGSTTNSISIRSELLPGDLGYIAYLHGKLYAEELNYGRNFEIYVLHGLQEFAAAYDPAKDRVWICEHEDKIIGFMIGMNRGNALQLRYFIFLPEYRGLGLGKKLVTEFIAFAKERNYSSAYLWTTNEQQGAISLYTRFGFTLTEEKESIAFDKPLVELRYDLQL</sequence>
<dbReference type="RefSeq" id="WP_157306746.1">
    <property type="nucleotide sequence ID" value="NZ_WRXN01000005.1"/>
</dbReference>
<dbReference type="InterPro" id="IPR050769">
    <property type="entry name" value="NAT_camello-type"/>
</dbReference>
<dbReference type="GO" id="GO:0008080">
    <property type="term" value="F:N-acetyltransferase activity"/>
    <property type="evidence" value="ECO:0007669"/>
    <property type="project" value="InterPro"/>
</dbReference>
<dbReference type="CDD" id="cd04301">
    <property type="entry name" value="NAT_SF"/>
    <property type="match status" value="1"/>
</dbReference>
<dbReference type="Gene3D" id="3.40.630.30">
    <property type="match status" value="1"/>
</dbReference>
<evidence type="ECO:0000259" key="2">
    <source>
        <dbReference type="PROSITE" id="PS51186"/>
    </source>
</evidence>
<evidence type="ECO:0000313" key="3">
    <source>
        <dbReference type="EMBL" id="MVT09317.1"/>
    </source>
</evidence>
<name>A0A7K1U4M9_9BACT</name>
<dbReference type="AlphaFoldDB" id="A0A7K1U4M9"/>
<comment type="caution">
    <text evidence="3">The sequence shown here is derived from an EMBL/GenBank/DDBJ whole genome shotgun (WGS) entry which is preliminary data.</text>
</comment>
<dbReference type="Proteomes" id="UP000461730">
    <property type="component" value="Unassembled WGS sequence"/>
</dbReference>
<reference evidence="3 4" key="1">
    <citation type="submission" date="2019-12" db="EMBL/GenBank/DDBJ databases">
        <title>Chitinophaga sp. strain ysch24 (GDMCC 1.1355), whole genome shotgun sequence.</title>
        <authorList>
            <person name="Zhang X."/>
        </authorList>
    </citation>
    <scope>NUCLEOTIDE SEQUENCE [LARGE SCALE GENOMIC DNA]</scope>
    <source>
        <strain evidence="4">ysch24</strain>
    </source>
</reference>
<dbReference type="InterPro" id="IPR000182">
    <property type="entry name" value="GNAT_dom"/>
</dbReference>
<protein>
    <submittedName>
        <fullName evidence="3">GNAT family N-acetyltransferase</fullName>
    </submittedName>
</protein>
<accession>A0A7K1U4M9</accession>
<dbReference type="InterPro" id="IPR016181">
    <property type="entry name" value="Acyl_CoA_acyltransferase"/>
</dbReference>
<organism evidence="3 4">
    <name type="scientific">Chitinophaga tropicalis</name>
    <dbReference type="NCBI Taxonomy" id="2683588"/>
    <lineage>
        <taxon>Bacteria</taxon>
        <taxon>Pseudomonadati</taxon>
        <taxon>Bacteroidota</taxon>
        <taxon>Chitinophagia</taxon>
        <taxon>Chitinophagales</taxon>
        <taxon>Chitinophagaceae</taxon>
        <taxon>Chitinophaga</taxon>
    </lineage>
</organism>
<gene>
    <name evidence="3" type="ORF">GO493_13690</name>
</gene>
<dbReference type="PROSITE" id="PS51186">
    <property type="entry name" value="GNAT"/>
    <property type="match status" value="1"/>
</dbReference>
<dbReference type="Pfam" id="PF00583">
    <property type="entry name" value="Acetyltransf_1"/>
    <property type="match status" value="1"/>
</dbReference>
<dbReference type="SUPFAM" id="SSF55729">
    <property type="entry name" value="Acyl-CoA N-acyltransferases (Nat)"/>
    <property type="match status" value="1"/>
</dbReference>